<evidence type="ECO:0000313" key="2">
    <source>
        <dbReference type="Proteomes" id="UP000008634"/>
    </source>
</evidence>
<proteinExistence type="predicted"/>
<sequence length="50" mass="6065">MSINNWNENRKDRKYFEQISFSIEKESSETTEDIIDTIVFQKSFINFLDI</sequence>
<name>E6X7X9_CELAD</name>
<dbReference type="KEGG" id="cao:Celal_1262"/>
<dbReference type="STRING" id="688270.Celal_1262"/>
<keyword evidence="2" id="KW-1185">Reference proteome</keyword>
<dbReference type="EMBL" id="CP002453">
    <property type="protein sequence ID" value="ADV48577.1"/>
    <property type="molecule type" value="Genomic_DNA"/>
</dbReference>
<evidence type="ECO:0000313" key="1">
    <source>
        <dbReference type="EMBL" id="ADV48577.1"/>
    </source>
</evidence>
<organism evidence="1 2">
    <name type="scientific">Cellulophaga algicola (strain DSM 14237 / IC166 / ACAM 630)</name>
    <dbReference type="NCBI Taxonomy" id="688270"/>
    <lineage>
        <taxon>Bacteria</taxon>
        <taxon>Pseudomonadati</taxon>
        <taxon>Bacteroidota</taxon>
        <taxon>Flavobacteriia</taxon>
        <taxon>Flavobacteriales</taxon>
        <taxon>Flavobacteriaceae</taxon>
        <taxon>Cellulophaga</taxon>
    </lineage>
</organism>
<gene>
    <name evidence="1" type="ordered locus">Celal_1262</name>
</gene>
<dbReference type="HOGENOM" id="CLU_3115936_0_0_10"/>
<dbReference type="AlphaFoldDB" id="E6X7X9"/>
<dbReference type="Proteomes" id="UP000008634">
    <property type="component" value="Chromosome"/>
</dbReference>
<reference evidence="1 2" key="1">
    <citation type="journal article" date="2010" name="Stand. Genomic Sci.">
        <title>Complete genome sequence of Cellulophaga algicola type strain (IC166).</title>
        <authorList>
            <person name="Abt B."/>
            <person name="Lu M."/>
            <person name="Misra M."/>
            <person name="Han C."/>
            <person name="Nolan M."/>
            <person name="Lucas S."/>
            <person name="Hammon N."/>
            <person name="Deshpande S."/>
            <person name="Cheng J.F."/>
            <person name="Tapia R."/>
            <person name="Goodwin L."/>
            <person name="Pitluck S."/>
            <person name="Liolios K."/>
            <person name="Pagani I."/>
            <person name="Ivanova N."/>
            <person name="Mavromatis K."/>
            <person name="Ovchinikova G."/>
            <person name="Pati A."/>
            <person name="Chen A."/>
            <person name="Palaniappan K."/>
            <person name="Land M."/>
            <person name="Hauser L."/>
            <person name="Chang Y.J."/>
            <person name="Jeffries C.D."/>
            <person name="Detter J.C."/>
            <person name="Brambilla E."/>
            <person name="Rohde M."/>
            <person name="Tindall B.J."/>
            <person name="Goker M."/>
            <person name="Woyke T."/>
            <person name="Bristow J."/>
            <person name="Eisen J.A."/>
            <person name="Markowitz V."/>
            <person name="Hugenholtz P."/>
            <person name="Kyrpides N.C."/>
            <person name="Klenk H.P."/>
            <person name="Lapidus A."/>
        </authorList>
    </citation>
    <scope>NUCLEOTIDE SEQUENCE [LARGE SCALE GENOMIC DNA]</scope>
    <source>
        <strain evidence="2">DSM 14237 / IC166 / ACAM 630</strain>
    </source>
</reference>
<accession>E6X7X9</accession>
<protein>
    <submittedName>
        <fullName evidence="1">Uncharacterized protein</fullName>
    </submittedName>
</protein>